<accession>A0A6J7HPH5</accession>
<protein>
    <submittedName>
        <fullName evidence="1">Unannotated protein</fullName>
    </submittedName>
</protein>
<reference evidence="1" key="1">
    <citation type="submission" date="2020-05" db="EMBL/GenBank/DDBJ databases">
        <authorList>
            <person name="Chiriac C."/>
            <person name="Salcher M."/>
            <person name="Ghai R."/>
            <person name="Kavagutti S V."/>
        </authorList>
    </citation>
    <scope>NUCLEOTIDE SEQUENCE</scope>
</reference>
<proteinExistence type="predicted"/>
<evidence type="ECO:0000313" key="1">
    <source>
        <dbReference type="EMBL" id="CAB4920266.1"/>
    </source>
</evidence>
<sequence length="254" mass="26864">MRHRSHLLAAIVSAALAAALLCSGPASAGVYGGDTQQYDAFVLLSRPASVRPKAFIVAVRATCASGELLSLHRTYAMGDFSTVRLRSRGRFSAVRLQRTAWGALRLAITGHIGPRRADGTISATLSGADRCRAGPLRWSAERARGLVYGGVTSQSEPIVIRRKGDRIGHVDVDWHADCTPEGFAHIPDGMTGFALDAAGGFDTTWSATDETGRWDRSFAGDLTPTAGSGSFQVTLTRAASACASPPVHWQVESG</sequence>
<gene>
    <name evidence="1" type="ORF">UFOPK3674_00505</name>
</gene>
<dbReference type="AlphaFoldDB" id="A0A6J7HPH5"/>
<organism evidence="1">
    <name type="scientific">freshwater metagenome</name>
    <dbReference type="NCBI Taxonomy" id="449393"/>
    <lineage>
        <taxon>unclassified sequences</taxon>
        <taxon>metagenomes</taxon>
        <taxon>ecological metagenomes</taxon>
    </lineage>
</organism>
<name>A0A6J7HPH5_9ZZZZ</name>
<dbReference type="EMBL" id="CAFBMX010000002">
    <property type="protein sequence ID" value="CAB4920266.1"/>
    <property type="molecule type" value="Genomic_DNA"/>
</dbReference>